<dbReference type="STRING" id="655015.B1812_05890"/>
<keyword evidence="2" id="KW-1185">Reference proteome</keyword>
<organism evidence="1 2">
    <name type="scientific">Methylocystis bryophila</name>
    <dbReference type="NCBI Taxonomy" id="655015"/>
    <lineage>
        <taxon>Bacteria</taxon>
        <taxon>Pseudomonadati</taxon>
        <taxon>Pseudomonadota</taxon>
        <taxon>Alphaproteobacteria</taxon>
        <taxon>Hyphomicrobiales</taxon>
        <taxon>Methylocystaceae</taxon>
        <taxon>Methylocystis</taxon>
    </lineage>
</organism>
<dbReference type="AlphaFoldDB" id="A0A1W6MSU0"/>
<name>A0A1W6MSU0_9HYPH</name>
<dbReference type="EMBL" id="CP019948">
    <property type="protein sequence ID" value="ARN80681.1"/>
    <property type="molecule type" value="Genomic_DNA"/>
</dbReference>
<dbReference type="RefSeq" id="WP_085770755.1">
    <property type="nucleotide sequence ID" value="NZ_AP027149.1"/>
</dbReference>
<reference evidence="1 2" key="1">
    <citation type="submission" date="2017-02" db="EMBL/GenBank/DDBJ databases">
        <authorList>
            <person name="Peterson S.W."/>
        </authorList>
    </citation>
    <scope>NUCLEOTIDE SEQUENCE [LARGE SCALE GENOMIC DNA]</scope>
    <source>
        <strain evidence="1 2">S285</strain>
    </source>
</reference>
<dbReference type="KEGG" id="mbry:B1812_05890"/>
<sequence>MMLKRRIERLEQTTLAAIDIAGELTARLALMRRDPARARREADARWAQVRQDYDAGMLSAQARELFERAYLVRLK</sequence>
<evidence type="ECO:0000313" key="2">
    <source>
        <dbReference type="Proteomes" id="UP000193978"/>
    </source>
</evidence>
<protein>
    <submittedName>
        <fullName evidence="1">Uncharacterized protein</fullName>
    </submittedName>
</protein>
<gene>
    <name evidence="1" type="ORF">B1812_05890</name>
</gene>
<proteinExistence type="predicted"/>
<evidence type="ECO:0000313" key="1">
    <source>
        <dbReference type="EMBL" id="ARN80681.1"/>
    </source>
</evidence>
<dbReference type="Proteomes" id="UP000193978">
    <property type="component" value="Chromosome"/>
</dbReference>
<accession>A0A1W6MSU0</accession>